<evidence type="ECO:0000256" key="1">
    <source>
        <dbReference type="ARBA" id="ARBA00006795"/>
    </source>
</evidence>
<dbReference type="PANTHER" id="PTHR12072:SF4">
    <property type="entry name" value="CWF19-LIKE PROTEIN 1"/>
    <property type="match status" value="1"/>
</dbReference>
<reference evidence="5" key="1">
    <citation type="submission" date="2017-01" db="EMBL/GenBank/DDBJ databases">
        <title>A deep insight into the sialotranscriptome of adult male and female Cluex tarsalis mosquitoes.</title>
        <authorList>
            <person name="Ribeiro J.M."/>
            <person name="Moreira F."/>
            <person name="Bernard K.A."/>
            <person name="Calvo E."/>
        </authorList>
    </citation>
    <scope>NUCLEOTIDE SEQUENCE</scope>
    <source>
        <strain evidence="5">Kern County</strain>
        <tissue evidence="5">Salivary glands</tissue>
    </source>
</reference>
<feature type="region of interest" description="Disordered" evidence="2">
    <location>
        <begin position="287"/>
        <end position="321"/>
    </location>
</feature>
<name>A0A1Q3EYH1_CULTA</name>
<dbReference type="Pfam" id="PF04677">
    <property type="entry name" value="CwfJ_C_1"/>
    <property type="match status" value="1"/>
</dbReference>
<comment type="similarity">
    <text evidence="1">Belongs to the CWF19 family.</text>
</comment>
<evidence type="ECO:0000313" key="5">
    <source>
        <dbReference type="EMBL" id="JAV20336.1"/>
    </source>
</evidence>
<dbReference type="SUPFAM" id="SSF54197">
    <property type="entry name" value="HIT-like"/>
    <property type="match status" value="1"/>
</dbReference>
<dbReference type="InterPro" id="IPR040194">
    <property type="entry name" value="Cwf19-like"/>
</dbReference>
<dbReference type="GO" id="GO:0061632">
    <property type="term" value="F:RNA lariat debranching enzyme activator activity"/>
    <property type="evidence" value="ECO:0007669"/>
    <property type="project" value="TreeGrafter"/>
</dbReference>
<dbReference type="CDD" id="cd07380">
    <property type="entry name" value="MPP_CWF19_N"/>
    <property type="match status" value="1"/>
</dbReference>
<dbReference type="InterPro" id="IPR006767">
    <property type="entry name" value="Cwf19-like_C_dom-2"/>
</dbReference>
<accession>A0A1Q3EYH1</accession>
<organism evidence="5">
    <name type="scientific">Culex tarsalis</name>
    <name type="common">Encephalitis mosquito</name>
    <dbReference type="NCBI Taxonomy" id="7177"/>
    <lineage>
        <taxon>Eukaryota</taxon>
        <taxon>Metazoa</taxon>
        <taxon>Ecdysozoa</taxon>
        <taxon>Arthropoda</taxon>
        <taxon>Hexapoda</taxon>
        <taxon>Insecta</taxon>
        <taxon>Pterygota</taxon>
        <taxon>Neoptera</taxon>
        <taxon>Endopterygota</taxon>
        <taxon>Diptera</taxon>
        <taxon>Nematocera</taxon>
        <taxon>Culicoidea</taxon>
        <taxon>Culicidae</taxon>
        <taxon>Culicinae</taxon>
        <taxon>Culicini</taxon>
        <taxon>Culex</taxon>
        <taxon>Culex</taxon>
    </lineage>
</organism>
<evidence type="ECO:0000259" key="3">
    <source>
        <dbReference type="Pfam" id="PF04676"/>
    </source>
</evidence>
<evidence type="ECO:0008006" key="6">
    <source>
        <dbReference type="Google" id="ProtNLM"/>
    </source>
</evidence>
<evidence type="ECO:0000259" key="4">
    <source>
        <dbReference type="Pfam" id="PF04677"/>
    </source>
</evidence>
<dbReference type="Gene3D" id="3.30.428.10">
    <property type="entry name" value="HIT-like"/>
    <property type="match status" value="1"/>
</dbReference>
<evidence type="ECO:0000256" key="2">
    <source>
        <dbReference type="SAM" id="MobiDB-lite"/>
    </source>
</evidence>
<dbReference type="AlphaFoldDB" id="A0A1Q3EYH1"/>
<proteinExistence type="inferred from homology"/>
<dbReference type="GO" id="GO:0071014">
    <property type="term" value="C:post-mRNA release spliceosomal complex"/>
    <property type="evidence" value="ECO:0007669"/>
    <property type="project" value="TreeGrafter"/>
</dbReference>
<dbReference type="Pfam" id="PF04676">
    <property type="entry name" value="CwfJ_C_2"/>
    <property type="match status" value="1"/>
</dbReference>
<dbReference type="PANTHER" id="PTHR12072">
    <property type="entry name" value="CWF19, CELL CYCLE CONTROL PROTEIN"/>
    <property type="match status" value="1"/>
</dbReference>
<dbReference type="InterPro" id="IPR006768">
    <property type="entry name" value="Cwf19-like_C_dom-1"/>
</dbReference>
<dbReference type="EMBL" id="GFDL01014709">
    <property type="protein sequence ID" value="JAV20336.1"/>
    <property type="molecule type" value="Transcribed_RNA"/>
</dbReference>
<sequence>MDSKQKILIVGDVNGKFSAFFARIESVNKKTGPFDLVLCVGSFFGPCPELTVLEEFRSGRKAVNIPVYILGPVDEASAKNFNDLKEGDICPNLSYLGKRGIFSTSSGLKIAYVSGVEAEGSSATGKVPGWKFTKEDAVAVRDSCFASKSNMGDYRGVDLLLTSQWPAHLKEDVRNGSKAIAWLADAIKPRYHVCGLNGEYYEPPPYRSKTDKNTQMELATRFIGLGEFANPEKKKNIYALNVMPVEKMRIIELIQKTTDETPSPYGELNLNEEGNAAKEERGNQYFYDMNNSYDDNRGQKRRSQQGNRGISGNQNDQKRQRPTFDQEKCWFCLSSGSIEKHLIISVGEHFYLALAKGPVNETHILILSITHIQNASLLAPEQWAELSKFKHALTQFFKDREETIFLYERNYKTGHLQINAIGVDNNVAWKIQHVLEDKSEEHGIKLETMPKPASPADLPQKTPYFVAELPDGNIMFTKQMKNFPLHFGREIICADNLLNCEEKVDWRQCNLDKAEEDTMAKRFRESYKPYDFTV</sequence>
<protein>
    <recommendedName>
        <fullName evidence="6">Cwf19-like C-terminal domain-containing protein</fullName>
    </recommendedName>
</protein>
<feature type="compositionally biased region" description="Polar residues" evidence="2">
    <location>
        <begin position="304"/>
        <end position="315"/>
    </location>
</feature>
<dbReference type="InterPro" id="IPR036265">
    <property type="entry name" value="HIT-like_sf"/>
</dbReference>
<feature type="domain" description="Cwf19-like C-terminal" evidence="4">
    <location>
        <begin position="318"/>
        <end position="431"/>
    </location>
</feature>
<feature type="domain" description="Cwf19-like protein C-terminal" evidence="3">
    <location>
        <begin position="453"/>
        <end position="533"/>
    </location>
</feature>
<dbReference type="GO" id="GO:0000398">
    <property type="term" value="P:mRNA splicing, via spliceosome"/>
    <property type="evidence" value="ECO:0007669"/>
    <property type="project" value="TreeGrafter"/>
</dbReference>